<evidence type="ECO:0008006" key="4">
    <source>
        <dbReference type="Google" id="ProtNLM"/>
    </source>
</evidence>
<protein>
    <recommendedName>
        <fullName evidence="4">Type IV pilus biogenesis protein PilP</fullName>
    </recommendedName>
</protein>
<organism evidence="2 3">
    <name type="scientific">Pseudomonas fluorescens</name>
    <dbReference type="NCBI Taxonomy" id="294"/>
    <lineage>
        <taxon>Bacteria</taxon>
        <taxon>Pseudomonadati</taxon>
        <taxon>Pseudomonadota</taxon>
        <taxon>Gammaproteobacteria</taxon>
        <taxon>Pseudomonadales</taxon>
        <taxon>Pseudomonadaceae</taxon>
        <taxon>Pseudomonas</taxon>
    </lineage>
</organism>
<dbReference type="RefSeq" id="WP_150774197.1">
    <property type="nucleotide sequence ID" value="NZ_CABVGZ010000006.1"/>
</dbReference>
<proteinExistence type="predicted"/>
<keyword evidence="1" id="KW-0175">Coiled coil</keyword>
<dbReference type="Proteomes" id="UP000326241">
    <property type="component" value="Unassembled WGS sequence"/>
</dbReference>
<gene>
    <name evidence="2" type="ORF">PS624_00927</name>
</gene>
<sequence length="212" mass="23194">MTYAIPAGSNIRGRLTRWSSPLLFSITFCALLSHQFALSGLTQNQVMDSKDLQHIDERVLVLEKSAAVASSEQSGVSYSDLNALNDSFNERITELATAMTAVASQAELQALQQQVQKIEKNRVQVLTAPASTKPHKPRSKPRIVVEFPLQILGQEIRGGEHFLSVGAIGAESLDQCQLIRVGETYMGWKLDGVEGQSAVFTANGATRRLNIR</sequence>
<evidence type="ECO:0000313" key="2">
    <source>
        <dbReference type="EMBL" id="VVM53841.1"/>
    </source>
</evidence>
<evidence type="ECO:0000313" key="3">
    <source>
        <dbReference type="Proteomes" id="UP000326241"/>
    </source>
</evidence>
<dbReference type="AlphaFoldDB" id="A0A5E6QD48"/>
<dbReference type="EMBL" id="CABVGZ010000006">
    <property type="protein sequence ID" value="VVM53841.1"/>
    <property type="molecule type" value="Genomic_DNA"/>
</dbReference>
<accession>A0A5E6QD48</accession>
<evidence type="ECO:0000256" key="1">
    <source>
        <dbReference type="SAM" id="Coils"/>
    </source>
</evidence>
<feature type="coiled-coil region" evidence="1">
    <location>
        <begin position="101"/>
        <end position="128"/>
    </location>
</feature>
<reference evidence="2 3" key="1">
    <citation type="submission" date="2019-09" db="EMBL/GenBank/DDBJ databases">
        <authorList>
            <person name="Chandra G."/>
            <person name="Truman W A."/>
        </authorList>
    </citation>
    <scope>NUCLEOTIDE SEQUENCE [LARGE SCALE GENOMIC DNA]</scope>
    <source>
        <strain evidence="2">PS624</strain>
    </source>
</reference>
<name>A0A5E6QD48_PSEFL</name>